<reference evidence="5" key="1">
    <citation type="submission" date="2021-02" db="EMBL/GenBank/DDBJ databases">
        <title>First Annotated Genome of the Yellow-green Alga Tribonema minus.</title>
        <authorList>
            <person name="Mahan K.M."/>
        </authorList>
    </citation>
    <scope>NUCLEOTIDE SEQUENCE</scope>
    <source>
        <strain evidence="5">UTEX B ZZ1240</strain>
    </source>
</reference>
<dbReference type="PANTHER" id="PTHR47939:SF13">
    <property type="entry name" value="OS03G0201400 PROTEIN"/>
    <property type="match status" value="1"/>
</dbReference>
<dbReference type="PROSITE" id="PS51375">
    <property type="entry name" value="PPR"/>
    <property type="match status" value="3"/>
</dbReference>
<comment type="caution">
    <text evidence="5">The sequence shown here is derived from an EMBL/GenBank/DDBJ whole genome shotgun (WGS) entry which is preliminary data.</text>
</comment>
<evidence type="ECO:0000313" key="5">
    <source>
        <dbReference type="EMBL" id="KAG5189887.1"/>
    </source>
</evidence>
<dbReference type="EMBL" id="JAFCMP010000043">
    <property type="protein sequence ID" value="KAG5189887.1"/>
    <property type="molecule type" value="Genomic_DNA"/>
</dbReference>
<feature type="region of interest" description="Disordered" evidence="3">
    <location>
        <begin position="707"/>
        <end position="739"/>
    </location>
</feature>
<feature type="repeat" description="PPR" evidence="2">
    <location>
        <begin position="376"/>
        <end position="410"/>
    </location>
</feature>
<feature type="repeat" description="PPR" evidence="2">
    <location>
        <begin position="338"/>
        <end position="372"/>
    </location>
</feature>
<dbReference type="Gene3D" id="1.25.40.10">
    <property type="entry name" value="Tetratricopeptide repeat domain"/>
    <property type="match status" value="4"/>
</dbReference>
<dbReference type="InterPro" id="IPR002885">
    <property type="entry name" value="PPR_rpt"/>
</dbReference>
<proteinExistence type="predicted"/>
<sequence length="880" mass="92355">MSPKQMGLLATCSGMALLTAQAFGEDDRLGRFFSRLVTAARNRDRRLLVATLKKLERDEEFLEGQRGGTREAHRLQDALLKACSRCGLVDYADRLFEDMLARARTPTVATAAALLEARRERGDVAACVSLAQRLLAAGVSPGRVSLNIVVGALAEAGRYDEAMEMVAAAAGDAWQCAADVIRYDEEMEMVAAAAAAAGDAWWCATDVISSYNTVIGAAARKGLVEVADRTLQAMLAAAVAPDAITANSLIHARAQARDLKAAQHLFEQVLAGEFYGVDPTRNTFNIGIAAYIKGGDVERGLDLLEELKSRNLEVQADTYNTVLSALCKGCGSRNLEVQADTYNTVLSALCKARQPATAIALFEENVGAGPGLVAPNRVTYNIMLEALRSEGRADEARRLYRAMRDAGVAPDCHTLSALVRVQEDAAGVYRALQSIHRHCLAPNTILMNNAIRALGEHGDAAGACRVFDQMARARLRQDRVSYNSLLHALAQRGQAPRPGTAAPHDRVSYNSLLHALAQRGPAPVWRESVSSKPYKRSALPVAGLDLWPATSNITAPAGPMETRLRPLTGTQATMAVLRLMRDGDGSGSSAPPIGVDAITYTTVLAGVVRAATPLGGARGGQGDAVLGDARGEGEGDAQQGGGWGEGQSAEAWSQRRDACLALLEEAVGAGVAVNGQMCNAVLQGYGADVEGSIELWRTRLRPLLLRGSGGSSSGGSSSGSSGSSSSGSTEDTSSSAQTSSSSAPVLVNLFRGYTGLLYVCGRALRPDAAVKVVYAMAKDGLTLSPEVASAYFNARRATTGEDYASDDAGKGGARSAAETAAAAAAAAAAPATVLGGGGAMGRYLRCQFEELLVIECGGASKKTPPSWTDDLPIKTIRIKW</sequence>
<feature type="region of interest" description="Disordered" evidence="3">
    <location>
        <begin position="618"/>
        <end position="650"/>
    </location>
</feature>
<evidence type="ECO:0000256" key="1">
    <source>
        <dbReference type="ARBA" id="ARBA00022737"/>
    </source>
</evidence>
<name>A0A835Z8W0_9STRA</name>
<dbReference type="Pfam" id="PF01535">
    <property type="entry name" value="PPR"/>
    <property type="match status" value="4"/>
</dbReference>
<dbReference type="Proteomes" id="UP000664859">
    <property type="component" value="Unassembled WGS sequence"/>
</dbReference>
<dbReference type="OrthoDB" id="185373at2759"/>
<evidence type="ECO:0000256" key="3">
    <source>
        <dbReference type="SAM" id="MobiDB-lite"/>
    </source>
</evidence>
<evidence type="ECO:0000256" key="2">
    <source>
        <dbReference type="PROSITE-ProRule" id="PRU00708"/>
    </source>
</evidence>
<accession>A0A835Z8W0</accession>
<dbReference type="PANTHER" id="PTHR47939">
    <property type="entry name" value="MEMBRANE-ASSOCIATED SALT-INDUCIBLE PROTEIN-LIKE"/>
    <property type="match status" value="1"/>
</dbReference>
<dbReference type="InterPro" id="IPR011990">
    <property type="entry name" value="TPR-like_helical_dom_sf"/>
</dbReference>
<dbReference type="AlphaFoldDB" id="A0A835Z8W0"/>
<feature type="compositionally biased region" description="Gly residues" evidence="3">
    <location>
        <begin position="707"/>
        <end position="717"/>
    </location>
</feature>
<dbReference type="InterPro" id="IPR050667">
    <property type="entry name" value="PPR-containing_protein"/>
</dbReference>
<dbReference type="Pfam" id="PF13041">
    <property type="entry name" value="PPR_2"/>
    <property type="match status" value="2"/>
</dbReference>
<evidence type="ECO:0000313" key="6">
    <source>
        <dbReference type="Proteomes" id="UP000664859"/>
    </source>
</evidence>
<keyword evidence="4" id="KW-0732">Signal</keyword>
<feature type="chain" id="PRO_5033028663" description="Pentacotripeptide-repeat region of PRORP domain-containing protein" evidence="4">
    <location>
        <begin position="25"/>
        <end position="880"/>
    </location>
</feature>
<organism evidence="5 6">
    <name type="scientific">Tribonema minus</name>
    <dbReference type="NCBI Taxonomy" id="303371"/>
    <lineage>
        <taxon>Eukaryota</taxon>
        <taxon>Sar</taxon>
        <taxon>Stramenopiles</taxon>
        <taxon>Ochrophyta</taxon>
        <taxon>PX clade</taxon>
        <taxon>Xanthophyceae</taxon>
        <taxon>Tribonematales</taxon>
        <taxon>Tribonemataceae</taxon>
        <taxon>Tribonema</taxon>
    </lineage>
</organism>
<evidence type="ECO:0008006" key="7">
    <source>
        <dbReference type="Google" id="ProtNLM"/>
    </source>
</evidence>
<feature type="signal peptide" evidence="4">
    <location>
        <begin position="1"/>
        <end position="24"/>
    </location>
</feature>
<dbReference type="NCBIfam" id="TIGR00756">
    <property type="entry name" value="PPR"/>
    <property type="match status" value="2"/>
</dbReference>
<feature type="repeat" description="PPR" evidence="2">
    <location>
        <begin position="280"/>
        <end position="314"/>
    </location>
</feature>
<gene>
    <name evidence="5" type="ORF">JKP88DRAFT_300394</name>
</gene>
<evidence type="ECO:0000256" key="4">
    <source>
        <dbReference type="SAM" id="SignalP"/>
    </source>
</evidence>
<feature type="compositionally biased region" description="Low complexity" evidence="3">
    <location>
        <begin position="718"/>
        <end position="739"/>
    </location>
</feature>
<keyword evidence="1" id="KW-0677">Repeat</keyword>
<keyword evidence="6" id="KW-1185">Reference proteome</keyword>
<protein>
    <recommendedName>
        <fullName evidence="7">Pentacotripeptide-repeat region of PRORP domain-containing protein</fullName>
    </recommendedName>
</protein>